<protein>
    <submittedName>
        <fullName evidence="1">Uncharacterized protein</fullName>
    </submittedName>
</protein>
<reference evidence="1" key="2">
    <citation type="submission" date="2023-03" db="EMBL/GenBank/DDBJ databases">
        <authorList>
            <person name="Inwood S.N."/>
            <person name="Skelly J.G."/>
            <person name="Guhlin J."/>
            <person name="Harrop T.W.R."/>
            <person name="Goldson S.G."/>
            <person name="Dearden P.K."/>
        </authorList>
    </citation>
    <scope>NUCLEOTIDE SEQUENCE</scope>
    <source>
        <strain evidence="1">Lincoln</strain>
        <tissue evidence="1">Whole body</tissue>
    </source>
</reference>
<dbReference type="Proteomes" id="UP001168972">
    <property type="component" value="Unassembled WGS sequence"/>
</dbReference>
<organism evidence="1 2">
    <name type="scientific">Microctonus hyperodae</name>
    <name type="common">Parasitoid wasp</name>
    <dbReference type="NCBI Taxonomy" id="165561"/>
    <lineage>
        <taxon>Eukaryota</taxon>
        <taxon>Metazoa</taxon>
        <taxon>Ecdysozoa</taxon>
        <taxon>Arthropoda</taxon>
        <taxon>Hexapoda</taxon>
        <taxon>Insecta</taxon>
        <taxon>Pterygota</taxon>
        <taxon>Neoptera</taxon>
        <taxon>Endopterygota</taxon>
        <taxon>Hymenoptera</taxon>
        <taxon>Apocrita</taxon>
        <taxon>Ichneumonoidea</taxon>
        <taxon>Braconidae</taxon>
        <taxon>Euphorinae</taxon>
        <taxon>Microctonus</taxon>
    </lineage>
</organism>
<accession>A0AA39F2D2</accession>
<dbReference type="EMBL" id="JAQQBR010001834">
    <property type="protein sequence ID" value="KAK0161657.1"/>
    <property type="molecule type" value="Genomic_DNA"/>
</dbReference>
<sequence>MRDLTNFGEQLINNIVEKLANKPSINRASSQFPLPDENSMVRICDDFSMECSVFMLAVEAKTMKKRMNHIIRAYWPEAVRQNLVLKKSKKDRAEVRNVTSQEFRNLIRICLELQKGKSIAFGQSDDPNLCEIF</sequence>
<reference evidence="1" key="1">
    <citation type="journal article" date="2023" name="bioRxiv">
        <title>Scaffold-level genome assemblies of two parasitoid biocontrol wasps reveal the parthenogenesis mechanism and an associated novel virus.</title>
        <authorList>
            <person name="Inwood S."/>
            <person name="Skelly J."/>
            <person name="Guhlin J."/>
            <person name="Harrop T."/>
            <person name="Goldson S."/>
            <person name="Dearden P."/>
        </authorList>
    </citation>
    <scope>NUCLEOTIDE SEQUENCE</scope>
    <source>
        <strain evidence="1">Lincoln</strain>
        <tissue evidence="1">Whole body</tissue>
    </source>
</reference>
<comment type="caution">
    <text evidence="1">The sequence shown here is derived from an EMBL/GenBank/DDBJ whole genome shotgun (WGS) entry which is preliminary data.</text>
</comment>
<gene>
    <name evidence="1" type="ORF">PV327_008076</name>
</gene>
<keyword evidence="2" id="KW-1185">Reference proteome</keyword>
<dbReference type="AlphaFoldDB" id="A0AA39F2D2"/>
<name>A0AA39F2D2_MICHY</name>
<proteinExistence type="predicted"/>
<evidence type="ECO:0000313" key="1">
    <source>
        <dbReference type="EMBL" id="KAK0161657.1"/>
    </source>
</evidence>
<evidence type="ECO:0000313" key="2">
    <source>
        <dbReference type="Proteomes" id="UP001168972"/>
    </source>
</evidence>